<dbReference type="AlphaFoldDB" id="A0A397IJR7"/>
<dbReference type="Proteomes" id="UP000266861">
    <property type="component" value="Unassembled WGS sequence"/>
</dbReference>
<sequence>MKFRKAEVLNVNPNDNCGCPEHTLCCDNDCCFEGVSCCDGYCCRGPDCCIFGSKSKYANNSLMRIRLTKINFFDEQPSQESIFDEKPIQNQEDNNNNIFTERGVENLRLNYPRNNENHLE</sequence>
<organism evidence="1 2">
    <name type="scientific">Diversispora epigaea</name>
    <dbReference type="NCBI Taxonomy" id="1348612"/>
    <lineage>
        <taxon>Eukaryota</taxon>
        <taxon>Fungi</taxon>
        <taxon>Fungi incertae sedis</taxon>
        <taxon>Mucoromycota</taxon>
        <taxon>Glomeromycotina</taxon>
        <taxon>Glomeromycetes</taxon>
        <taxon>Diversisporales</taxon>
        <taxon>Diversisporaceae</taxon>
        <taxon>Diversispora</taxon>
    </lineage>
</organism>
<reference evidence="1 2" key="1">
    <citation type="submission" date="2018-08" db="EMBL/GenBank/DDBJ databases">
        <title>Genome and evolution of the arbuscular mycorrhizal fungus Diversispora epigaea (formerly Glomus versiforme) and its bacterial endosymbionts.</title>
        <authorList>
            <person name="Sun X."/>
            <person name="Fei Z."/>
            <person name="Harrison M."/>
        </authorList>
    </citation>
    <scope>NUCLEOTIDE SEQUENCE [LARGE SCALE GENOMIC DNA]</scope>
    <source>
        <strain evidence="1 2">IT104</strain>
    </source>
</reference>
<comment type="caution">
    <text evidence="1">The sequence shown here is derived from an EMBL/GenBank/DDBJ whole genome shotgun (WGS) entry which is preliminary data.</text>
</comment>
<accession>A0A397IJR7</accession>
<gene>
    <name evidence="1" type="ORF">Glove_232g202</name>
</gene>
<name>A0A397IJR7_9GLOM</name>
<dbReference type="EMBL" id="PQFF01000215">
    <property type="protein sequence ID" value="RHZ73273.1"/>
    <property type="molecule type" value="Genomic_DNA"/>
</dbReference>
<protein>
    <submittedName>
        <fullName evidence="1">Uncharacterized protein</fullName>
    </submittedName>
</protein>
<evidence type="ECO:0000313" key="1">
    <source>
        <dbReference type="EMBL" id="RHZ73273.1"/>
    </source>
</evidence>
<proteinExistence type="predicted"/>
<evidence type="ECO:0000313" key="2">
    <source>
        <dbReference type="Proteomes" id="UP000266861"/>
    </source>
</evidence>
<keyword evidence="2" id="KW-1185">Reference proteome</keyword>